<evidence type="ECO:0000313" key="1">
    <source>
        <dbReference type="EMBL" id="KAJ5598683.1"/>
    </source>
</evidence>
<protein>
    <submittedName>
        <fullName evidence="1">Uncharacterized protein</fullName>
    </submittedName>
</protein>
<accession>A0AAD6H1Y7</accession>
<dbReference type="RefSeq" id="XP_056751897.1">
    <property type="nucleotide sequence ID" value="XM_056899821.1"/>
</dbReference>
<dbReference type="GeneID" id="81590063"/>
<keyword evidence="2" id="KW-1185">Reference proteome</keyword>
<proteinExistence type="predicted"/>
<dbReference type="EMBL" id="JAQJAE010000004">
    <property type="protein sequence ID" value="KAJ5598683.1"/>
    <property type="molecule type" value="Genomic_DNA"/>
</dbReference>
<reference evidence="1" key="2">
    <citation type="submission" date="2023-01" db="EMBL/GenBank/DDBJ databases">
        <authorList>
            <person name="Petersen C."/>
        </authorList>
    </citation>
    <scope>NUCLEOTIDE SEQUENCE</scope>
    <source>
        <strain evidence="1">IBT 12815</strain>
    </source>
</reference>
<evidence type="ECO:0000313" key="2">
    <source>
        <dbReference type="Proteomes" id="UP001213799"/>
    </source>
</evidence>
<comment type="caution">
    <text evidence="1">The sequence shown here is derived from an EMBL/GenBank/DDBJ whole genome shotgun (WGS) entry which is preliminary data.</text>
</comment>
<name>A0AAD6H1Y7_9EURO</name>
<dbReference type="Proteomes" id="UP001213799">
    <property type="component" value="Unassembled WGS sequence"/>
</dbReference>
<feature type="non-terminal residue" evidence="1">
    <location>
        <position position="1"/>
    </location>
</feature>
<reference evidence="1" key="1">
    <citation type="journal article" date="2023" name="IMA Fungus">
        <title>Comparative genomic study of the Penicillium genus elucidates a diverse pangenome and 15 lateral gene transfer events.</title>
        <authorList>
            <person name="Petersen C."/>
            <person name="Sorensen T."/>
            <person name="Nielsen M.R."/>
            <person name="Sondergaard T.E."/>
            <person name="Sorensen J.L."/>
            <person name="Fitzpatrick D.A."/>
            <person name="Frisvad J.C."/>
            <person name="Nielsen K.L."/>
        </authorList>
    </citation>
    <scope>NUCLEOTIDE SEQUENCE</scope>
    <source>
        <strain evidence="1">IBT 12815</strain>
    </source>
</reference>
<gene>
    <name evidence="1" type="ORF">N7537_008767</name>
</gene>
<sequence>QCIPQNYPEIQSPISRRQRRFLTLSRTLPNELINETHQLPPLKKMVLECSVIENDIIRQRAVLDGEIA</sequence>
<organism evidence="1 2">
    <name type="scientific">Penicillium hordei</name>
    <dbReference type="NCBI Taxonomy" id="40994"/>
    <lineage>
        <taxon>Eukaryota</taxon>
        <taxon>Fungi</taxon>
        <taxon>Dikarya</taxon>
        <taxon>Ascomycota</taxon>
        <taxon>Pezizomycotina</taxon>
        <taxon>Eurotiomycetes</taxon>
        <taxon>Eurotiomycetidae</taxon>
        <taxon>Eurotiales</taxon>
        <taxon>Aspergillaceae</taxon>
        <taxon>Penicillium</taxon>
    </lineage>
</organism>
<dbReference type="AlphaFoldDB" id="A0AAD6H1Y7"/>